<comment type="caution">
    <text evidence="8">The sequence shown here is derived from an EMBL/GenBank/DDBJ whole genome shotgun (WGS) entry which is preliminary data.</text>
</comment>
<dbReference type="eggNOG" id="COG1511">
    <property type="taxonomic scope" value="Bacteria"/>
</dbReference>
<dbReference type="AlphaFoldDB" id="A0A0B6E3V0"/>
<dbReference type="InterPro" id="IPR013525">
    <property type="entry name" value="ABC2_TM"/>
</dbReference>
<evidence type="ECO:0000256" key="3">
    <source>
        <dbReference type="ARBA" id="ARBA00022692"/>
    </source>
</evidence>
<comment type="subcellular location">
    <subcellularLocation>
        <location evidence="1">Cell membrane</location>
        <topology evidence="1">Multi-pass membrane protein</topology>
    </subcellularLocation>
</comment>
<protein>
    <submittedName>
        <fullName evidence="8">ABC transporter permease</fullName>
    </submittedName>
</protein>
<dbReference type="Gene3D" id="3.40.1710.10">
    <property type="entry name" value="abc type-2 transporter like domain"/>
    <property type="match status" value="1"/>
</dbReference>
<dbReference type="KEGG" id="ftv:CH67_1911"/>
<evidence type="ECO:0000256" key="2">
    <source>
        <dbReference type="ARBA" id="ARBA00022475"/>
    </source>
</evidence>
<dbReference type="EMBL" id="JAAGJP010000066">
    <property type="protein sequence ID" value="NDS68961.1"/>
    <property type="molecule type" value="Genomic_DNA"/>
</dbReference>
<evidence type="ECO:0000313" key="8">
    <source>
        <dbReference type="EMBL" id="NDR89482.1"/>
    </source>
</evidence>
<dbReference type="HOGENOM" id="CLU_1832257_0_0_6"/>
<evidence type="ECO:0000313" key="9">
    <source>
        <dbReference type="EMBL" id="NDS68961.1"/>
    </source>
</evidence>
<evidence type="ECO:0000259" key="7">
    <source>
        <dbReference type="Pfam" id="PF12698"/>
    </source>
</evidence>
<dbReference type="KEGG" id="ftz:CH68_1640"/>
<accession>A0A0B6E3V0</accession>
<reference evidence="8" key="2">
    <citation type="submission" date="2020-02" db="EMBL/GenBank/DDBJ databases">
        <title>Using affinity propagation clustering for identifying bacterial clades and subclades with whole-genome sequences of Francisella tularensis.</title>
        <authorList>
            <person name="Homeier-Bachmann T."/>
            <person name="Abdel-Glil M.Y."/>
            <person name="Hackbart A."/>
            <person name="Hotzel H."/>
            <person name="Tomaso H."/>
        </authorList>
    </citation>
    <scope>NUCLEOTIDE SEQUENCE</scope>
    <source>
        <strain evidence="9">15T0085</strain>
        <strain evidence="8">17T1429</strain>
    </source>
</reference>
<dbReference type="PANTHER" id="PTHR30294:SF29">
    <property type="entry name" value="MULTIDRUG ABC TRANSPORTER PERMEASE YBHS-RELATED"/>
    <property type="match status" value="1"/>
</dbReference>
<feature type="transmembrane region" description="Helical" evidence="6">
    <location>
        <begin position="25"/>
        <end position="45"/>
    </location>
</feature>
<dbReference type="InterPro" id="IPR051449">
    <property type="entry name" value="ABC-2_transporter_component"/>
</dbReference>
<evidence type="ECO:0000256" key="6">
    <source>
        <dbReference type="SAM" id="Phobius"/>
    </source>
</evidence>
<keyword evidence="4 6" id="KW-1133">Transmembrane helix</keyword>
<reference evidence="8" key="1">
    <citation type="submission" date="2019-08" db="EMBL/GenBank/DDBJ databases">
        <authorList>
            <person name="Busch A."/>
        </authorList>
    </citation>
    <scope>NUCLEOTIDE SEQUENCE</scope>
    <source>
        <strain evidence="9">15T0085</strain>
        <strain evidence="8">17T1429</strain>
    </source>
</reference>
<feature type="domain" description="ABC-2 type transporter transmembrane" evidence="7">
    <location>
        <begin position="25"/>
        <end position="124"/>
    </location>
</feature>
<organism evidence="8">
    <name type="scientific">Francisella tularensis subsp. holarctica</name>
    <dbReference type="NCBI Taxonomy" id="119857"/>
    <lineage>
        <taxon>Bacteria</taxon>
        <taxon>Pseudomonadati</taxon>
        <taxon>Pseudomonadota</taxon>
        <taxon>Gammaproteobacteria</taxon>
        <taxon>Thiotrichales</taxon>
        <taxon>Francisellaceae</taxon>
        <taxon>Francisella</taxon>
    </lineage>
</organism>
<gene>
    <name evidence="9" type="ORF">FWI86_08205</name>
    <name evidence="8" type="ORF">FWJ04_07745</name>
</gene>
<dbReference type="Pfam" id="PF12698">
    <property type="entry name" value="ABC2_membrane_3"/>
    <property type="match status" value="1"/>
</dbReference>
<keyword evidence="3 6" id="KW-0812">Transmembrane</keyword>
<evidence type="ECO:0000256" key="4">
    <source>
        <dbReference type="ARBA" id="ARBA00022989"/>
    </source>
</evidence>
<keyword evidence="2" id="KW-1003">Cell membrane</keyword>
<sequence>MKYFDINRYYAIFLKEVIHMLRDKVTIGLVIGIPLIQLILFGFAINMNPKHLSTAIVNADKTLQTNYLIEKINNTGYFDIKYENISRDDTTTLMRKGKVQFIIDILPNFTKQVYRGESPNILIISRWSKHNFEFRCFTSC</sequence>
<evidence type="ECO:0000256" key="1">
    <source>
        <dbReference type="ARBA" id="ARBA00004651"/>
    </source>
</evidence>
<dbReference type="KEGG" id="ftc:DA46_1237"/>
<dbReference type="GO" id="GO:0005886">
    <property type="term" value="C:plasma membrane"/>
    <property type="evidence" value="ECO:0007669"/>
    <property type="project" value="UniProtKB-SubCell"/>
</dbReference>
<dbReference type="PANTHER" id="PTHR30294">
    <property type="entry name" value="MEMBRANE COMPONENT OF ABC TRANSPORTER YHHJ-RELATED"/>
    <property type="match status" value="1"/>
</dbReference>
<proteinExistence type="predicted"/>
<evidence type="ECO:0000256" key="5">
    <source>
        <dbReference type="ARBA" id="ARBA00023136"/>
    </source>
</evidence>
<dbReference type="GO" id="GO:0140359">
    <property type="term" value="F:ABC-type transporter activity"/>
    <property type="evidence" value="ECO:0007669"/>
    <property type="project" value="InterPro"/>
</dbReference>
<dbReference type="EMBL" id="JAAGKH010000068">
    <property type="protein sequence ID" value="NDR89482.1"/>
    <property type="molecule type" value="Genomic_DNA"/>
</dbReference>
<keyword evidence="5 6" id="KW-0472">Membrane</keyword>
<name>A0A0B6E3V0_FRATU</name>